<name>A0A414LYX0_9FIRM</name>
<dbReference type="GO" id="GO:0016757">
    <property type="term" value="F:glycosyltransferase activity"/>
    <property type="evidence" value="ECO:0007669"/>
    <property type="project" value="InterPro"/>
</dbReference>
<evidence type="ECO:0000256" key="1">
    <source>
        <dbReference type="ARBA" id="ARBA00022679"/>
    </source>
</evidence>
<dbReference type="AlphaFoldDB" id="A0A414LYX0"/>
<evidence type="ECO:0000313" key="5">
    <source>
        <dbReference type="Proteomes" id="UP000286271"/>
    </source>
</evidence>
<dbReference type="GO" id="GO:0009103">
    <property type="term" value="P:lipopolysaccharide biosynthetic process"/>
    <property type="evidence" value="ECO:0007669"/>
    <property type="project" value="TreeGrafter"/>
</dbReference>
<evidence type="ECO:0000259" key="2">
    <source>
        <dbReference type="Pfam" id="PF00534"/>
    </source>
</evidence>
<evidence type="ECO:0000313" key="4">
    <source>
        <dbReference type="EMBL" id="RHF00063.1"/>
    </source>
</evidence>
<dbReference type="InterPro" id="IPR001296">
    <property type="entry name" value="Glyco_trans_1"/>
</dbReference>
<dbReference type="EMBL" id="QSKW01000002">
    <property type="protein sequence ID" value="RHF00063.1"/>
    <property type="molecule type" value="Genomic_DNA"/>
</dbReference>
<feature type="domain" description="Glycosyltransferase subfamily 4-like N-terminal" evidence="3">
    <location>
        <begin position="16"/>
        <end position="216"/>
    </location>
</feature>
<comment type="caution">
    <text evidence="4">The sequence shown here is derived from an EMBL/GenBank/DDBJ whole genome shotgun (WGS) entry which is preliminary data.</text>
</comment>
<reference evidence="4 5" key="1">
    <citation type="submission" date="2018-08" db="EMBL/GenBank/DDBJ databases">
        <title>A genome reference for cultivated species of the human gut microbiota.</title>
        <authorList>
            <person name="Zou Y."/>
            <person name="Xue W."/>
            <person name="Luo G."/>
        </authorList>
    </citation>
    <scope>NUCLEOTIDE SEQUENCE [LARGE SCALE GENOMIC DNA]</scope>
    <source>
        <strain evidence="4 5">AM27-11</strain>
    </source>
</reference>
<keyword evidence="1 4" id="KW-0808">Transferase</keyword>
<gene>
    <name evidence="4" type="ORF">DW707_02335</name>
</gene>
<dbReference type="RefSeq" id="WP_118929731.1">
    <property type="nucleotide sequence ID" value="NZ_QSKW01000002.1"/>
</dbReference>
<sequence length="398" mass="45845">MKIFQINTVCGSGSTGRIAVDLAHMLEEHGDECCIAFSRGTKPEDVDCFQFGNKAEIYWHGIMTRLTDRHGMYSKGATRELIEKIKKYQPDIIHLHNIHGYYLNIQLLFEFLREYNKPVVWTLHDCWSYTGHCSHYTCVECNRWQKECYKCPLKKDYPGSILLDHSTQNYRTKKQLFTSLVKLHLVTPSEWLKNEVEKSFFMDIPCTAIPNGIEIEKFVYRENNLKNTLGISNKKVILGVANVWTEQKGINDFIQLAELLDETYQLVMIGVDEQRKKRLPANIIALDRTKNIEELIDYYSMADIYFNSSIEETMGMTTGEAICCGTPVVAYRSTAVPESVGDGCGVVLEPHDTEGVARAFAEIISRQEKYKNACLAYRQRFDKKISNEAYYKLYCSML</sequence>
<dbReference type="PANTHER" id="PTHR46401:SF2">
    <property type="entry name" value="GLYCOSYLTRANSFERASE WBBK-RELATED"/>
    <property type="match status" value="1"/>
</dbReference>
<evidence type="ECO:0000259" key="3">
    <source>
        <dbReference type="Pfam" id="PF13439"/>
    </source>
</evidence>
<feature type="domain" description="Glycosyl transferase family 1" evidence="2">
    <location>
        <begin position="225"/>
        <end position="372"/>
    </location>
</feature>
<organism evidence="4 5">
    <name type="scientific">Roseburia inulinivorans</name>
    <dbReference type="NCBI Taxonomy" id="360807"/>
    <lineage>
        <taxon>Bacteria</taxon>
        <taxon>Bacillati</taxon>
        <taxon>Bacillota</taxon>
        <taxon>Clostridia</taxon>
        <taxon>Lachnospirales</taxon>
        <taxon>Lachnospiraceae</taxon>
        <taxon>Roseburia</taxon>
    </lineage>
</organism>
<dbReference type="InterPro" id="IPR028098">
    <property type="entry name" value="Glyco_trans_4-like_N"/>
</dbReference>
<dbReference type="Proteomes" id="UP000286271">
    <property type="component" value="Unassembled WGS sequence"/>
</dbReference>
<dbReference type="Gene3D" id="3.40.50.2000">
    <property type="entry name" value="Glycogen Phosphorylase B"/>
    <property type="match status" value="2"/>
</dbReference>
<dbReference type="Pfam" id="PF00534">
    <property type="entry name" value="Glycos_transf_1"/>
    <property type="match status" value="1"/>
</dbReference>
<dbReference type="SUPFAM" id="SSF53756">
    <property type="entry name" value="UDP-Glycosyltransferase/glycogen phosphorylase"/>
    <property type="match status" value="1"/>
</dbReference>
<dbReference type="Pfam" id="PF13439">
    <property type="entry name" value="Glyco_transf_4"/>
    <property type="match status" value="1"/>
</dbReference>
<proteinExistence type="predicted"/>
<protein>
    <submittedName>
        <fullName evidence="4">Glycosyltransferase</fullName>
    </submittedName>
</protein>
<dbReference type="PANTHER" id="PTHR46401">
    <property type="entry name" value="GLYCOSYLTRANSFERASE WBBK-RELATED"/>
    <property type="match status" value="1"/>
</dbReference>
<accession>A0A414LYX0</accession>